<evidence type="ECO:0000256" key="2">
    <source>
        <dbReference type="ARBA" id="ARBA00023284"/>
    </source>
</evidence>
<evidence type="ECO:0000259" key="4">
    <source>
        <dbReference type="PROSITE" id="PS51352"/>
    </source>
</evidence>
<accession>F4G0D3</accession>
<dbReference type="PROSITE" id="PS51352">
    <property type="entry name" value="THIOREDOXIN_2"/>
    <property type="match status" value="1"/>
</dbReference>
<protein>
    <submittedName>
        <fullName evidence="5">Alkyl hydroperoxide reductase/ Thiol specific antioxidant/ Mal allergen</fullName>
    </submittedName>
</protein>
<dbReference type="Proteomes" id="UP000007812">
    <property type="component" value="Chromosome"/>
</dbReference>
<evidence type="ECO:0000313" key="6">
    <source>
        <dbReference type="Proteomes" id="UP000007812"/>
    </source>
</evidence>
<evidence type="ECO:0000256" key="3">
    <source>
        <dbReference type="PIRSR" id="PIRSR000239-1"/>
    </source>
</evidence>
<dbReference type="GO" id="GO:0016209">
    <property type="term" value="F:antioxidant activity"/>
    <property type="evidence" value="ECO:0007669"/>
    <property type="project" value="InterPro"/>
</dbReference>
<dbReference type="HOGENOM" id="CLU_042529_14_2_2"/>
<dbReference type="PIRSF" id="PIRSF000239">
    <property type="entry name" value="AHPC"/>
    <property type="match status" value="1"/>
</dbReference>
<dbReference type="AlphaFoldDB" id="F4G0D3"/>
<dbReference type="STRING" id="1006006.Mcup_1717"/>
<keyword evidence="2" id="KW-0676">Redox-active center</keyword>
<dbReference type="CDD" id="cd03018">
    <property type="entry name" value="PRX_AhpE_like"/>
    <property type="match status" value="1"/>
</dbReference>
<dbReference type="InterPro" id="IPR036249">
    <property type="entry name" value="Thioredoxin-like_sf"/>
</dbReference>
<keyword evidence="1" id="KW-0560">Oxidoreductase</keyword>
<name>F4G0D3_METCR</name>
<proteinExistence type="predicted"/>
<dbReference type="PATRIC" id="fig|1006006.8.peg.1723"/>
<dbReference type="InterPro" id="IPR024706">
    <property type="entry name" value="Peroxiredoxin_AhpC-typ"/>
</dbReference>
<feature type="active site" description="Cysteine sulfenic acid (-SOH) intermediate; for peroxidase activity" evidence="3">
    <location>
        <position position="44"/>
    </location>
</feature>
<dbReference type="GeneID" id="10493906"/>
<dbReference type="eggNOG" id="arCOG00310">
    <property type="taxonomic scope" value="Archaea"/>
</dbReference>
<dbReference type="OrthoDB" id="6924at2157"/>
<dbReference type="InterPro" id="IPR050455">
    <property type="entry name" value="Tpx_Peroxidase_subfamily"/>
</dbReference>
<sequence length="155" mass="17477">MPEIGEKAPDVELVDTDLKKVKISDFKGKAVVLAFYPGAFTSVCTKEMCTFRDSMAKFNEVDAVVLGISVDPPFSNKAFKEANKLNFTILSDYKREAVKAFGIDMEFPLLPGYILAKRAVFVLDKEGKIVYKWVGKELGNEPNYKEIEEVVRKIR</sequence>
<dbReference type="RefSeq" id="WP_013738318.1">
    <property type="nucleotide sequence ID" value="NC_015435.1"/>
</dbReference>
<dbReference type="SUPFAM" id="SSF52833">
    <property type="entry name" value="Thioredoxin-like"/>
    <property type="match status" value="1"/>
</dbReference>
<dbReference type="EMBL" id="CP002656">
    <property type="protein sequence ID" value="AEB95820.1"/>
    <property type="molecule type" value="Genomic_DNA"/>
</dbReference>
<reference evidence="5 6" key="1">
    <citation type="journal article" date="2011" name="J. Bacteriol.">
        <title>Complete genome sequence of Metallosphaera cuprina, a metal sulfide-oxidizing archaeon from a hot spring.</title>
        <authorList>
            <person name="Liu L.J."/>
            <person name="You X.Y."/>
            <person name="Zheng H."/>
            <person name="Wang S."/>
            <person name="Jiang C.Y."/>
            <person name="Liu S.J."/>
        </authorList>
    </citation>
    <scope>NUCLEOTIDE SEQUENCE [LARGE SCALE GENOMIC DNA]</scope>
    <source>
        <strain evidence="5 6">Ar-4</strain>
    </source>
</reference>
<dbReference type="GO" id="GO:0016491">
    <property type="term" value="F:oxidoreductase activity"/>
    <property type="evidence" value="ECO:0007669"/>
    <property type="project" value="UniProtKB-KW"/>
</dbReference>
<evidence type="ECO:0000313" key="5">
    <source>
        <dbReference type="EMBL" id="AEB95820.1"/>
    </source>
</evidence>
<keyword evidence="6" id="KW-1185">Reference proteome</keyword>
<dbReference type="InterPro" id="IPR000866">
    <property type="entry name" value="AhpC/TSA"/>
</dbReference>
<organism evidence="5 6">
    <name type="scientific">Metallosphaera cuprina (strain Ar-4)</name>
    <dbReference type="NCBI Taxonomy" id="1006006"/>
    <lineage>
        <taxon>Archaea</taxon>
        <taxon>Thermoproteota</taxon>
        <taxon>Thermoprotei</taxon>
        <taxon>Sulfolobales</taxon>
        <taxon>Sulfolobaceae</taxon>
        <taxon>Metallosphaera</taxon>
    </lineage>
</organism>
<dbReference type="Pfam" id="PF00578">
    <property type="entry name" value="AhpC-TSA"/>
    <property type="match status" value="1"/>
</dbReference>
<dbReference type="PANTHER" id="PTHR43110">
    <property type="entry name" value="THIOL PEROXIDASE"/>
    <property type="match status" value="1"/>
</dbReference>
<dbReference type="PANTHER" id="PTHR43110:SF1">
    <property type="entry name" value="THIOL PEROXIDASE"/>
    <property type="match status" value="1"/>
</dbReference>
<evidence type="ECO:0000256" key="1">
    <source>
        <dbReference type="ARBA" id="ARBA00023002"/>
    </source>
</evidence>
<dbReference type="KEGG" id="mcn:Mcup_1717"/>
<dbReference type="InterPro" id="IPR013766">
    <property type="entry name" value="Thioredoxin_domain"/>
</dbReference>
<gene>
    <name evidence="5" type="ordered locus">Mcup_1717</name>
</gene>
<feature type="domain" description="Thioredoxin" evidence="4">
    <location>
        <begin position="2"/>
        <end position="155"/>
    </location>
</feature>
<dbReference type="Gene3D" id="3.40.30.10">
    <property type="entry name" value="Glutaredoxin"/>
    <property type="match status" value="1"/>
</dbReference>